<dbReference type="Proteomes" id="UP001606134">
    <property type="component" value="Unassembled WGS sequence"/>
</dbReference>
<evidence type="ECO:0000313" key="2">
    <source>
        <dbReference type="EMBL" id="MFG6485456.1"/>
    </source>
</evidence>
<keyword evidence="1" id="KW-0732">Signal</keyword>
<organism evidence="2 3">
    <name type="scientific">Pelomonas candidula</name>
    <dbReference type="NCBI Taxonomy" id="3299025"/>
    <lineage>
        <taxon>Bacteria</taxon>
        <taxon>Pseudomonadati</taxon>
        <taxon>Pseudomonadota</taxon>
        <taxon>Betaproteobacteria</taxon>
        <taxon>Burkholderiales</taxon>
        <taxon>Sphaerotilaceae</taxon>
        <taxon>Roseateles</taxon>
    </lineage>
</organism>
<dbReference type="InterPro" id="IPR021109">
    <property type="entry name" value="Peptidase_aspartic_dom_sf"/>
</dbReference>
<reference evidence="2 3" key="1">
    <citation type="submission" date="2024-08" db="EMBL/GenBank/DDBJ databases">
        <authorList>
            <person name="Lu H."/>
        </authorList>
    </citation>
    <scope>NUCLEOTIDE SEQUENCE [LARGE SCALE GENOMIC DNA]</scope>
    <source>
        <strain evidence="2 3">BYS78W</strain>
    </source>
</reference>
<accession>A0ABW7H6D9</accession>
<keyword evidence="3" id="KW-1185">Reference proteome</keyword>
<dbReference type="RefSeq" id="WP_394406092.1">
    <property type="nucleotide sequence ID" value="NZ_JBIGIC010000001.1"/>
</dbReference>
<gene>
    <name evidence="2" type="ORF">ACG04R_02160</name>
</gene>
<name>A0ABW7H6D9_9BURK</name>
<sequence length="263" mass="27300">MTRHPWPLAAALLLTSTLAAQAAPGRVLPLHLDGGLAWVDARIDGRDARLLIDSGGAASLALRADWGPAATGAAASATTSQDAQGRQRVNAVLQVGDVMLAGQALVPAPAAQTWAKARRPAGVDGYLGWGWLREQRWVVDYPARQLHLLGADEPMPAGCGDAPLPFELLGSLPVVRLHGAAGELLTLGLDTGASRNVIRPALAGAASAGPLRAGERPIAAGGFATVALQAPGLDGFLGQDFFSRHRVCVDPGRRQLWVQPLAE</sequence>
<dbReference type="Gene3D" id="2.40.70.10">
    <property type="entry name" value="Acid Proteases"/>
    <property type="match status" value="1"/>
</dbReference>
<evidence type="ECO:0000313" key="3">
    <source>
        <dbReference type="Proteomes" id="UP001606134"/>
    </source>
</evidence>
<evidence type="ECO:0000256" key="1">
    <source>
        <dbReference type="SAM" id="SignalP"/>
    </source>
</evidence>
<evidence type="ECO:0008006" key="4">
    <source>
        <dbReference type="Google" id="ProtNLM"/>
    </source>
</evidence>
<protein>
    <recommendedName>
        <fullName evidence="4">Aspartyl protease</fullName>
    </recommendedName>
</protein>
<comment type="caution">
    <text evidence="2">The sequence shown here is derived from an EMBL/GenBank/DDBJ whole genome shotgun (WGS) entry which is preliminary data.</text>
</comment>
<feature type="chain" id="PRO_5046441554" description="Aspartyl protease" evidence="1">
    <location>
        <begin position="23"/>
        <end position="263"/>
    </location>
</feature>
<proteinExistence type="predicted"/>
<dbReference type="EMBL" id="JBIGIC010000001">
    <property type="protein sequence ID" value="MFG6485456.1"/>
    <property type="molecule type" value="Genomic_DNA"/>
</dbReference>
<feature type="signal peptide" evidence="1">
    <location>
        <begin position="1"/>
        <end position="22"/>
    </location>
</feature>